<dbReference type="InterPro" id="IPR010185">
    <property type="entry name" value="NpdG"/>
</dbReference>
<evidence type="ECO:0000313" key="4">
    <source>
        <dbReference type="Proteomes" id="UP000050501"/>
    </source>
</evidence>
<dbReference type="Gene3D" id="3.40.50.720">
    <property type="entry name" value="NAD(P)-binding Rossmann-like Domain"/>
    <property type="match status" value="1"/>
</dbReference>
<protein>
    <submittedName>
        <fullName evidence="3">F420-dependent NADP reductase</fullName>
    </submittedName>
</protein>
<dbReference type="InterPro" id="IPR051267">
    <property type="entry name" value="STEAP_metalloreductase"/>
</dbReference>
<dbReference type="GO" id="GO:0015677">
    <property type="term" value="P:copper ion import"/>
    <property type="evidence" value="ECO:0007669"/>
    <property type="project" value="TreeGrafter"/>
</dbReference>
<dbReference type="GO" id="GO:0070967">
    <property type="term" value="F:coenzyme F420 binding"/>
    <property type="evidence" value="ECO:0007669"/>
    <property type="project" value="InterPro"/>
</dbReference>
<gene>
    <name evidence="3" type="ORF">ADN01_06280</name>
</gene>
<dbReference type="GO" id="GO:0016651">
    <property type="term" value="F:oxidoreductase activity, acting on NAD(P)H"/>
    <property type="evidence" value="ECO:0007669"/>
    <property type="project" value="InterPro"/>
</dbReference>
<dbReference type="GO" id="GO:0052851">
    <property type="term" value="F:ferric-chelate reductase (NADPH) activity"/>
    <property type="evidence" value="ECO:0007669"/>
    <property type="project" value="TreeGrafter"/>
</dbReference>
<evidence type="ECO:0000313" key="3">
    <source>
        <dbReference type="EMBL" id="KPL84986.1"/>
    </source>
</evidence>
<name>A0A0N8GQY4_9CHLR</name>
<dbReference type="RefSeq" id="WP_062418455.1">
    <property type="nucleotide sequence ID" value="NZ_DF967974.1"/>
</dbReference>
<reference evidence="3 4" key="1">
    <citation type="submission" date="2015-07" db="EMBL/GenBank/DDBJ databases">
        <title>Genome sequence of Levilinea saccharolytica DSM 16555.</title>
        <authorList>
            <person name="Hemp J."/>
            <person name="Ward L.M."/>
            <person name="Pace L.A."/>
            <person name="Fischer W.W."/>
        </authorList>
    </citation>
    <scope>NUCLEOTIDE SEQUENCE [LARGE SCALE GENOMIC DNA]</scope>
    <source>
        <strain evidence="3 4">KIBI-1</strain>
    </source>
</reference>
<dbReference type="AlphaFoldDB" id="A0A0N8GQY4"/>
<dbReference type="PATRIC" id="fig|229921.5.peg.2144"/>
<dbReference type="GO" id="GO:0050661">
    <property type="term" value="F:NADP binding"/>
    <property type="evidence" value="ECO:0007669"/>
    <property type="project" value="InterPro"/>
</dbReference>
<dbReference type="EMBL" id="LGCM01000027">
    <property type="protein sequence ID" value="KPL84986.1"/>
    <property type="molecule type" value="Genomic_DNA"/>
</dbReference>
<dbReference type="NCBIfam" id="TIGR01915">
    <property type="entry name" value="npdG"/>
    <property type="match status" value="1"/>
</dbReference>
<sequence length="228" mass="23818">MSDNPEVTIRVIAILGGTGKEGKGLAFAWAKAGYKILIGSRQVEKAQAAADDVLQMTGGKADIQGVTNTEAAEQADIVVMTVPFAAHRTMLESVKPNLAGKILVDVTVPLVPPKVTKVQMPPAGSAAQEAKEIVGEATEVVAAFQNISYENLLSGEDVECDVLVTGSSKAARETVIKLVEDAGLIGWDAGPIENSVVVEGLTSILIGLNKKYGVESSGIRITGIPRRV</sequence>
<dbReference type="InterPro" id="IPR036291">
    <property type="entry name" value="NAD(P)-bd_dom_sf"/>
</dbReference>
<comment type="caution">
    <text evidence="3">The sequence shown here is derived from an EMBL/GenBank/DDBJ whole genome shotgun (WGS) entry which is preliminary data.</text>
</comment>
<evidence type="ECO:0000259" key="2">
    <source>
        <dbReference type="Pfam" id="PF03807"/>
    </source>
</evidence>
<dbReference type="SUPFAM" id="SSF51735">
    <property type="entry name" value="NAD(P)-binding Rossmann-fold domains"/>
    <property type="match status" value="1"/>
</dbReference>
<keyword evidence="1" id="KW-0560">Oxidoreductase</keyword>
<dbReference type="Proteomes" id="UP000050501">
    <property type="component" value="Unassembled WGS sequence"/>
</dbReference>
<dbReference type="OrthoDB" id="9801773at2"/>
<dbReference type="Pfam" id="PF03807">
    <property type="entry name" value="F420_oxidored"/>
    <property type="match status" value="1"/>
</dbReference>
<evidence type="ECO:0000256" key="1">
    <source>
        <dbReference type="ARBA" id="ARBA00023002"/>
    </source>
</evidence>
<proteinExistence type="predicted"/>
<organism evidence="3 4">
    <name type="scientific">Levilinea saccharolytica</name>
    <dbReference type="NCBI Taxonomy" id="229921"/>
    <lineage>
        <taxon>Bacteria</taxon>
        <taxon>Bacillati</taxon>
        <taxon>Chloroflexota</taxon>
        <taxon>Anaerolineae</taxon>
        <taxon>Anaerolineales</taxon>
        <taxon>Anaerolineaceae</taxon>
        <taxon>Levilinea</taxon>
    </lineage>
</organism>
<accession>A0A0N8GQY4</accession>
<dbReference type="PANTHER" id="PTHR14239:SF0">
    <property type="entry name" value="F420-DEPENDENT NADP REDUCTASE"/>
    <property type="match status" value="1"/>
</dbReference>
<dbReference type="GO" id="GO:0005886">
    <property type="term" value="C:plasma membrane"/>
    <property type="evidence" value="ECO:0007669"/>
    <property type="project" value="TreeGrafter"/>
</dbReference>
<feature type="domain" description="Pyrroline-5-carboxylate reductase catalytic N-terminal" evidence="2">
    <location>
        <begin position="12"/>
        <end position="109"/>
    </location>
</feature>
<keyword evidence="4" id="KW-1185">Reference proteome</keyword>
<dbReference type="InterPro" id="IPR028939">
    <property type="entry name" value="P5C_Rdtase_cat_N"/>
</dbReference>
<dbReference type="STRING" id="229921.ADN01_06280"/>
<dbReference type="PANTHER" id="PTHR14239">
    <property type="entry name" value="DUDULIN-RELATED"/>
    <property type="match status" value="1"/>
</dbReference>
<dbReference type="GO" id="GO:0008823">
    <property type="term" value="F:cupric reductase (NADH) activity"/>
    <property type="evidence" value="ECO:0007669"/>
    <property type="project" value="TreeGrafter"/>
</dbReference>
<dbReference type="GO" id="GO:0006740">
    <property type="term" value="P:NADPH regeneration"/>
    <property type="evidence" value="ECO:0007669"/>
    <property type="project" value="InterPro"/>
</dbReference>